<organism evidence="2 3">
    <name type="scientific">Fistulifera solaris</name>
    <name type="common">Oleaginous diatom</name>
    <dbReference type="NCBI Taxonomy" id="1519565"/>
    <lineage>
        <taxon>Eukaryota</taxon>
        <taxon>Sar</taxon>
        <taxon>Stramenopiles</taxon>
        <taxon>Ochrophyta</taxon>
        <taxon>Bacillariophyta</taxon>
        <taxon>Bacillariophyceae</taxon>
        <taxon>Bacillariophycidae</taxon>
        <taxon>Naviculales</taxon>
        <taxon>Naviculaceae</taxon>
        <taxon>Fistulifera</taxon>
    </lineage>
</organism>
<evidence type="ECO:0000313" key="3">
    <source>
        <dbReference type="Proteomes" id="UP000198406"/>
    </source>
</evidence>
<dbReference type="Proteomes" id="UP000198406">
    <property type="component" value="Unassembled WGS sequence"/>
</dbReference>
<evidence type="ECO:0000256" key="1">
    <source>
        <dbReference type="SAM" id="MobiDB-lite"/>
    </source>
</evidence>
<feature type="region of interest" description="Disordered" evidence="1">
    <location>
        <begin position="73"/>
        <end position="93"/>
    </location>
</feature>
<reference evidence="2 3" key="1">
    <citation type="journal article" date="2015" name="Plant Cell">
        <title>Oil accumulation by the oleaginous diatom Fistulifera solaris as revealed by the genome and transcriptome.</title>
        <authorList>
            <person name="Tanaka T."/>
            <person name="Maeda Y."/>
            <person name="Veluchamy A."/>
            <person name="Tanaka M."/>
            <person name="Abida H."/>
            <person name="Marechal E."/>
            <person name="Bowler C."/>
            <person name="Muto M."/>
            <person name="Sunaga Y."/>
            <person name="Tanaka M."/>
            <person name="Yoshino T."/>
            <person name="Taniguchi T."/>
            <person name="Fukuda Y."/>
            <person name="Nemoto M."/>
            <person name="Matsumoto M."/>
            <person name="Wong P.S."/>
            <person name="Aburatani S."/>
            <person name="Fujibuchi W."/>
        </authorList>
    </citation>
    <scope>NUCLEOTIDE SEQUENCE [LARGE SCALE GENOMIC DNA]</scope>
    <source>
        <strain evidence="2 3">JPCC DA0580</strain>
    </source>
</reference>
<evidence type="ECO:0000313" key="2">
    <source>
        <dbReference type="EMBL" id="GAX12126.1"/>
    </source>
</evidence>
<protein>
    <submittedName>
        <fullName evidence="2">Uncharacterized protein</fullName>
    </submittedName>
</protein>
<accession>A0A1Z5JDV4</accession>
<keyword evidence="3" id="KW-1185">Reference proteome</keyword>
<dbReference type="EMBL" id="BDSP01000050">
    <property type="protein sequence ID" value="GAX12126.1"/>
    <property type="molecule type" value="Genomic_DNA"/>
</dbReference>
<feature type="compositionally biased region" description="Polar residues" evidence="1">
    <location>
        <begin position="73"/>
        <end position="90"/>
    </location>
</feature>
<dbReference type="InParanoid" id="A0A1Z5JDV4"/>
<comment type="caution">
    <text evidence="2">The sequence shown here is derived from an EMBL/GenBank/DDBJ whole genome shotgun (WGS) entry which is preliminary data.</text>
</comment>
<sequence>MSKDRKEADLYSRRNFITAVTLLVSTITAQSASAGIDVSGLRTDGGGGNPTLKEQLKAYDGSAASRANQLKEITSSTTSSQPSLAASNRPSLDVEEQGTIASWAYRAAPGLTPRLTRTGPLGNLFRYDDQVVAPSNLQQRSLSITFEFPSDWLQLDKFLGGITYVDQRNGDRLYVLRTKLPDGERLATINKKFMGSSIFDPQGVIVKSQGVEVDEYKVTSSKVLTECPNDMCATRRRFQIKYYTVTGNGLRVERRALVDAYEVTPTGDVYMMMTSINAVKFEAGGIERDTAEAIVNSFRINIECLWL</sequence>
<dbReference type="OrthoDB" id="39834at2759"/>
<proteinExistence type="predicted"/>
<gene>
    <name evidence="2" type="ORF">FisN_1Hh051</name>
</gene>
<name>A0A1Z5JDV4_FISSO</name>
<dbReference type="AlphaFoldDB" id="A0A1Z5JDV4"/>